<feature type="transmembrane region" description="Helical" evidence="1">
    <location>
        <begin position="99"/>
        <end position="116"/>
    </location>
</feature>
<feature type="transmembrane region" description="Helical" evidence="1">
    <location>
        <begin position="153"/>
        <end position="173"/>
    </location>
</feature>
<gene>
    <name evidence="2" type="ORF">QGN17_11500</name>
</gene>
<accession>A0ABT6N2T0</accession>
<keyword evidence="1" id="KW-0472">Membrane</keyword>
<keyword evidence="1" id="KW-0812">Transmembrane</keyword>
<evidence type="ECO:0000313" key="2">
    <source>
        <dbReference type="EMBL" id="MDH7639356.1"/>
    </source>
</evidence>
<protein>
    <submittedName>
        <fullName evidence="2">Uncharacterized protein</fullName>
    </submittedName>
</protein>
<keyword evidence="3" id="KW-1185">Reference proteome</keyword>
<feature type="transmembrane region" description="Helical" evidence="1">
    <location>
        <begin position="72"/>
        <end position="93"/>
    </location>
</feature>
<dbReference type="RefSeq" id="WP_281044630.1">
    <property type="nucleotide sequence ID" value="NZ_JARYGZ010000001.1"/>
</dbReference>
<evidence type="ECO:0000256" key="1">
    <source>
        <dbReference type="SAM" id="Phobius"/>
    </source>
</evidence>
<evidence type="ECO:0000313" key="3">
    <source>
        <dbReference type="Proteomes" id="UP001160625"/>
    </source>
</evidence>
<feature type="transmembrane region" description="Helical" evidence="1">
    <location>
        <begin position="123"/>
        <end position="141"/>
    </location>
</feature>
<reference evidence="2" key="1">
    <citation type="submission" date="2023-04" db="EMBL/GenBank/DDBJ databases">
        <title>Sphingomonas sp. MAHUQ-71 isolated from rice field.</title>
        <authorList>
            <person name="Huq M.A."/>
        </authorList>
    </citation>
    <scope>NUCLEOTIDE SEQUENCE</scope>
    <source>
        <strain evidence="2">MAHUQ-71</strain>
    </source>
</reference>
<proteinExistence type="predicted"/>
<organism evidence="2 3">
    <name type="scientific">Sphingomonas oryzagri</name>
    <dbReference type="NCBI Taxonomy" id="3042314"/>
    <lineage>
        <taxon>Bacteria</taxon>
        <taxon>Pseudomonadati</taxon>
        <taxon>Pseudomonadota</taxon>
        <taxon>Alphaproteobacteria</taxon>
        <taxon>Sphingomonadales</taxon>
        <taxon>Sphingomonadaceae</taxon>
        <taxon>Sphingomonas</taxon>
    </lineage>
</organism>
<keyword evidence="1" id="KW-1133">Transmembrane helix</keyword>
<dbReference type="Proteomes" id="UP001160625">
    <property type="component" value="Unassembled WGS sequence"/>
</dbReference>
<name>A0ABT6N2T0_9SPHN</name>
<comment type="caution">
    <text evidence="2">The sequence shown here is derived from an EMBL/GenBank/DDBJ whole genome shotgun (WGS) entry which is preliminary data.</text>
</comment>
<dbReference type="EMBL" id="JARYGZ010000001">
    <property type="protein sequence ID" value="MDH7639356.1"/>
    <property type="molecule type" value="Genomic_DNA"/>
</dbReference>
<feature type="transmembrane region" description="Helical" evidence="1">
    <location>
        <begin position="38"/>
        <end position="60"/>
    </location>
</feature>
<sequence length="183" mass="19802">MNLLRRLGDYAAHPDPLAAACNRIALLVASNQPFYPVYLWWIVGGDWPGAFWTFLSTPFFASVPIVARRNALAGRAMLPLTGIANGILSAKAFGAESGVELFLIPCGLIALLAFRWREWRVGAGLLCATAIAGLLHGRYGMPFGRFDASEYGHFLRLNAISVAALSVVIVWSLSRARASSAPR</sequence>